<keyword evidence="3" id="KW-1185">Reference proteome</keyword>
<dbReference type="SUPFAM" id="SSF52540">
    <property type="entry name" value="P-loop containing nucleoside triphosphate hydrolases"/>
    <property type="match status" value="1"/>
</dbReference>
<protein>
    <recommendedName>
        <fullName evidence="4">PD-(D/E)XK nuclease superfamily protein</fullName>
    </recommendedName>
</protein>
<dbReference type="InterPro" id="IPR027417">
    <property type="entry name" value="P-loop_NTPase"/>
</dbReference>
<dbReference type="KEGG" id="euz:DVS28_a0351"/>
<evidence type="ECO:0000256" key="1">
    <source>
        <dbReference type="SAM" id="MobiDB-lite"/>
    </source>
</evidence>
<evidence type="ECO:0000313" key="3">
    <source>
        <dbReference type="Proteomes" id="UP000264006"/>
    </source>
</evidence>
<evidence type="ECO:0000313" key="2">
    <source>
        <dbReference type="EMBL" id="AXV05058.1"/>
    </source>
</evidence>
<dbReference type="RefSeq" id="WP_216826330.1">
    <property type="nucleotide sequence ID" value="NZ_CP031165.1"/>
</dbReference>
<accession>A0A346XS61</accession>
<reference evidence="2 3" key="1">
    <citation type="submission" date="2018-09" db="EMBL/GenBank/DDBJ databases">
        <title>Complete genome sequence of Euzebya sp. DY32-46 isolated from seawater of Pacific Ocean.</title>
        <authorList>
            <person name="Xu L."/>
            <person name="Wu Y.-H."/>
            <person name="Xu X.-W."/>
        </authorList>
    </citation>
    <scope>NUCLEOTIDE SEQUENCE [LARGE SCALE GENOMIC DNA]</scope>
    <source>
        <strain evidence="2 3">DY32-46</strain>
    </source>
</reference>
<feature type="region of interest" description="Disordered" evidence="1">
    <location>
        <begin position="1"/>
        <end position="22"/>
    </location>
</feature>
<proteinExistence type="predicted"/>
<evidence type="ECO:0008006" key="4">
    <source>
        <dbReference type="Google" id="ProtNLM"/>
    </source>
</evidence>
<name>A0A346XS61_9ACTN</name>
<organism evidence="2 3">
    <name type="scientific">Euzebya pacifica</name>
    <dbReference type="NCBI Taxonomy" id="1608957"/>
    <lineage>
        <taxon>Bacteria</taxon>
        <taxon>Bacillati</taxon>
        <taxon>Actinomycetota</taxon>
        <taxon>Nitriliruptoria</taxon>
        <taxon>Euzebyales</taxon>
    </lineage>
</organism>
<dbReference type="AlphaFoldDB" id="A0A346XS61"/>
<gene>
    <name evidence="2" type="ORF">DVS28_a0351</name>
</gene>
<sequence>MFLTATKPQEKDRLGLAGSGQHDGDGTPHVWFPDAMSLLVDGPYLTTTDLRVLVRRYANQISDMERSWQIRHDAGLLVEALDDAWQRGTTPGIPADEHIGKDLAKLLVDLHRWIMSHPDRGTRLPLPKLLRTTIEAWDGLPNVVVMEGFTFLTPVQRHLVKTHMTRGQVHVVMRHRQHDALFKALEHTHRNWWPASTRRLETVPVSPAGMASLRRSFKLGVSAAPSPLASCRGYHHRHAEVDACLDRIEAHIASGGKADDIAIVTPMRGQYDQLLREQAELRDLPVQIGVPPQLLLLTPVGRFVLLLYQVWVDGELCLEPAQLAEIIGSGWLGEAAQASATTLRLLSDQWFDRCRTADEWRTSLGQLVRAPDDGSTERLPTSLVGRRSELPSLWAEAIGIVSGLAERLFGTGPRTIGGHVRLLLEQLETLSGSPDFSIEQQIIEEVRLSLEEAADSGGMELEAEEFGEVLVALSQRYREAEEADGVAEAAPEGQVWLTTPKGIDVVSRQLVLALGFDATQVPQRFTPGWPIPREDLGVHLDIQRYLFGTLLWSASQELHISYAENTNRGPVSASVYLDAVAPVQHTRAPTPSPPATPPPTTPDPGVWRRDEYLLPQVAVYGLCPYRYRAEMLDERAGVMSDEFHLRVIAEVALLETTFDNAASARPVDDMAGLRALLRECYVTARGALRDAFPGLSEASWRVITERTGENMTYLLDTRLSHVTDGPLSVEQAWSRADVLRDGDHRIRLKTTVKHMLQTPSGRYFLHEPLVLRHFSYPEKYTENVDLELVERQDASVFRTRGDALRFIADGERLLNRGNPSGDDVDRIRDLASQLILSIERKAFPKNPGDHCAHCPALTTCLGRESR</sequence>
<dbReference type="Proteomes" id="UP000264006">
    <property type="component" value="Chromosome"/>
</dbReference>
<dbReference type="EMBL" id="CP031165">
    <property type="protein sequence ID" value="AXV05058.1"/>
    <property type="molecule type" value="Genomic_DNA"/>
</dbReference>